<evidence type="ECO:0000313" key="3">
    <source>
        <dbReference type="EMBL" id="KFB11241.1"/>
    </source>
</evidence>
<proteinExistence type="inferred from homology"/>
<dbReference type="EMBL" id="JMQM01000001">
    <property type="protein sequence ID" value="KFB11241.1"/>
    <property type="molecule type" value="Genomic_DNA"/>
</dbReference>
<feature type="domain" description="UspA" evidence="2">
    <location>
        <begin position="1"/>
        <end position="145"/>
    </location>
</feature>
<comment type="similarity">
    <text evidence="1">Belongs to the universal stress protein A family.</text>
</comment>
<evidence type="ECO:0000256" key="1">
    <source>
        <dbReference type="ARBA" id="ARBA00008791"/>
    </source>
</evidence>
<sequence length="145" mass="16025">MFERILVPVDGSQGALKALKLAVEMQKTTDAELLILTVYRHHSLREKSMSMVRASDPSNMDDVLREHSREIAEHAKQYALEHESPRARAFVKAGQPARTIVKFAKDKEADLIVLGSRGLGDLEGYLLGSVSHKVTSLADCPVMVV</sequence>
<dbReference type="InterPro" id="IPR006016">
    <property type="entry name" value="UspA"/>
</dbReference>
<dbReference type="Proteomes" id="UP000053675">
    <property type="component" value="Unassembled WGS sequence"/>
</dbReference>
<dbReference type="OrthoDB" id="5564966at2"/>
<gene>
    <name evidence="3" type="ORF">EL18_02288</name>
</gene>
<accession>A0A084UE55</accession>
<dbReference type="Gene3D" id="3.40.50.620">
    <property type="entry name" value="HUPs"/>
    <property type="match status" value="1"/>
</dbReference>
<dbReference type="RefSeq" id="WP_036482968.1">
    <property type="nucleotide sequence ID" value="NZ_JMQM01000001.1"/>
</dbReference>
<evidence type="ECO:0000313" key="4">
    <source>
        <dbReference type="Proteomes" id="UP000053675"/>
    </source>
</evidence>
<keyword evidence="4" id="KW-1185">Reference proteome</keyword>
<name>A0A084UE55_9HYPH</name>
<reference evidence="3 4" key="1">
    <citation type="submission" date="2014-05" db="EMBL/GenBank/DDBJ databases">
        <title>Draft Genome Sequence of Nitratireductor basaltis Strain UMTGB225, A Marine Bacterium Isolated from Green Barrel Tunicate.</title>
        <authorList>
            <person name="Gan H.Y."/>
        </authorList>
    </citation>
    <scope>NUCLEOTIDE SEQUENCE [LARGE SCALE GENOMIC DNA]</scope>
    <source>
        <strain evidence="3 4">UMTGB225</strain>
    </source>
</reference>
<dbReference type="SUPFAM" id="SSF52402">
    <property type="entry name" value="Adenine nucleotide alpha hydrolases-like"/>
    <property type="match status" value="1"/>
</dbReference>
<dbReference type="PANTHER" id="PTHR46268:SF6">
    <property type="entry name" value="UNIVERSAL STRESS PROTEIN UP12"/>
    <property type="match status" value="1"/>
</dbReference>
<dbReference type="eggNOG" id="COG0589">
    <property type="taxonomic scope" value="Bacteria"/>
</dbReference>
<comment type="caution">
    <text evidence="3">The sequence shown here is derived from an EMBL/GenBank/DDBJ whole genome shotgun (WGS) entry which is preliminary data.</text>
</comment>
<evidence type="ECO:0000259" key="2">
    <source>
        <dbReference type="Pfam" id="PF00582"/>
    </source>
</evidence>
<dbReference type="AlphaFoldDB" id="A0A084UE55"/>
<dbReference type="PRINTS" id="PR01438">
    <property type="entry name" value="UNVRSLSTRESS"/>
</dbReference>
<dbReference type="PATRIC" id="fig|472175.3.peg.2276"/>
<protein>
    <submittedName>
        <fullName evidence="3">Regulatory protein TeaD</fullName>
    </submittedName>
</protein>
<dbReference type="PANTHER" id="PTHR46268">
    <property type="entry name" value="STRESS RESPONSE PROTEIN NHAX"/>
    <property type="match status" value="1"/>
</dbReference>
<dbReference type="Pfam" id="PF00582">
    <property type="entry name" value="Usp"/>
    <property type="match status" value="1"/>
</dbReference>
<dbReference type="STRING" id="472175.EL18_02288"/>
<dbReference type="CDD" id="cd00293">
    <property type="entry name" value="USP-like"/>
    <property type="match status" value="1"/>
</dbReference>
<organism evidence="3 4">
    <name type="scientific">Nitratireductor basaltis</name>
    <dbReference type="NCBI Taxonomy" id="472175"/>
    <lineage>
        <taxon>Bacteria</taxon>
        <taxon>Pseudomonadati</taxon>
        <taxon>Pseudomonadota</taxon>
        <taxon>Alphaproteobacteria</taxon>
        <taxon>Hyphomicrobiales</taxon>
        <taxon>Phyllobacteriaceae</taxon>
        <taxon>Nitratireductor</taxon>
    </lineage>
</organism>
<dbReference type="InterPro" id="IPR006015">
    <property type="entry name" value="Universal_stress_UspA"/>
</dbReference>
<dbReference type="InterPro" id="IPR014729">
    <property type="entry name" value="Rossmann-like_a/b/a_fold"/>
</dbReference>